<accession>A0A0K0F899</accession>
<proteinExistence type="predicted"/>
<protein>
    <submittedName>
        <fullName evidence="3">Uncharacterized protein</fullName>
    </submittedName>
</protein>
<organism evidence="2 3">
    <name type="scientific">Strongyloides venezuelensis</name>
    <name type="common">Threadworm</name>
    <dbReference type="NCBI Taxonomy" id="75913"/>
    <lineage>
        <taxon>Eukaryota</taxon>
        <taxon>Metazoa</taxon>
        <taxon>Ecdysozoa</taxon>
        <taxon>Nematoda</taxon>
        <taxon>Chromadorea</taxon>
        <taxon>Rhabditida</taxon>
        <taxon>Tylenchina</taxon>
        <taxon>Panagrolaimomorpha</taxon>
        <taxon>Strongyloidoidea</taxon>
        <taxon>Strongyloididae</taxon>
        <taxon>Strongyloides</taxon>
    </lineage>
</organism>
<dbReference type="Proteomes" id="UP000035680">
    <property type="component" value="Unassembled WGS sequence"/>
</dbReference>
<reference evidence="3" key="2">
    <citation type="submission" date="2015-08" db="UniProtKB">
        <authorList>
            <consortium name="WormBaseParasite"/>
        </authorList>
    </citation>
    <scope>IDENTIFICATION</scope>
</reference>
<reference evidence="2" key="1">
    <citation type="submission" date="2014-07" db="EMBL/GenBank/DDBJ databases">
        <authorList>
            <person name="Martin A.A"/>
            <person name="De Silva N."/>
        </authorList>
    </citation>
    <scope>NUCLEOTIDE SEQUENCE</scope>
</reference>
<name>A0A0K0F899_STRVS</name>
<evidence type="ECO:0000313" key="2">
    <source>
        <dbReference type="Proteomes" id="UP000035680"/>
    </source>
</evidence>
<keyword evidence="1" id="KW-1133">Transmembrane helix</keyword>
<keyword evidence="2" id="KW-1185">Reference proteome</keyword>
<keyword evidence="1" id="KW-0812">Transmembrane</keyword>
<dbReference type="AlphaFoldDB" id="A0A0K0F899"/>
<evidence type="ECO:0000313" key="3">
    <source>
        <dbReference type="WBParaSite" id="SVE_0504800.1"/>
    </source>
</evidence>
<sequence length="281" mass="32526">MELIFSDLKTNFDNDFNDTIIEAMKIAADSNRPLSIEDIIVANAKGIERLHFWNESKNVNIDNKDDTFQESNKENKEIGNLSQITNRELFIENANSDGTISFVETNDDESLRPSDNIKTDNKNNEVSVSNFDMKDKSDLNNETINVKILENDKHKSLQLVDGSKNSNQDTEIKNEKFDFFITSVNFKNTSDNKYNEMSFVEEDDKFLTSQPLIVNNINQIGKSSKDNKEIDLQKFVDSNHTLPLQIMLFNQQNSGKTIYCFNVQYYLIFIIFVLCYFRLLK</sequence>
<dbReference type="WBParaSite" id="SVE_0504800.1">
    <property type="protein sequence ID" value="SVE_0504800.1"/>
    <property type="gene ID" value="SVE_0504800"/>
</dbReference>
<feature type="transmembrane region" description="Helical" evidence="1">
    <location>
        <begin position="263"/>
        <end position="280"/>
    </location>
</feature>
<evidence type="ECO:0000256" key="1">
    <source>
        <dbReference type="SAM" id="Phobius"/>
    </source>
</evidence>
<keyword evidence="1" id="KW-0472">Membrane</keyword>